<gene>
    <name evidence="1" type="ORF">CYNAS_LOCUS8344</name>
</gene>
<dbReference type="AlphaFoldDB" id="A0AA36M3J0"/>
<evidence type="ECO:0000313" key="2">
    <source>
        <dbReference type="Proteomes" id="UP001176961"/>
    </source>
</evidence>
<evidence type="ECO:0000313" key="1">
    <source>
        <dbReference type="EMBL" id="CAJ0596361.1"/>
    </source>
</evidence>
<comment type="caution">
    <text evidence="1">The sequence shown here is derived from an EMBL/GenBank/DDBJ whole genome shotgun (WGS) entry which is preliminary data.</text>
</comment>
<sequence>MSDSYSATHYVPLMIQPDDTCYLPRIRRQKTPKIYPLVALPSLDSYHCSNEPSRSDKVSQNSSNGCYECMTHPQWKVLRVSRSKQLCAGNIDKNGNDTSKICPELKHIHLFVNTNAASKVKEPCQSQKKLLRISQRKIRLSQQSPIMTCIHEDDESECCNREKHLNFQIDQNCCK</sequence>
<keyword evidence="2" id="KW-1185">Reference proteome</keyword>
<protein>
    <submittedName>
        <fullName evidence="1">Uncharacterized protein</fullName>
    </submittedName>
</protein>
<reference evidence="1" key="1">
    <citation type="submission" date="2023-07" db="EMBL/GenBank/DDBJ databases">
        <authorList>
            <consortium name="CYATHOMIX"/>
        </authorList>
    </citation>
    <scope>NUCLEOTIDE SEQUENCE</scope>
    <source>
        <strain evidence="1">N/A</strain>
    </source>
</reference>
<name>A0AA36M3J0_CYLNA</name>
<organism evidence="1 2">
    <name type="scientific">Cylicocyclus nassatus</name>
    <name type="common">Nematode worm</name>
    <dbReference type="NCBI Taxonomy" id="53992"/>
    <lineage>
        <taxon>Eukaryota</taxon>
        <taxon>Metazoa</taxon>
        <taxon>Ecdysozoa</taxon>
        <taxon>Nematoda</taxon>
        <taxon>Chromadorea</taxon>
        <taxon>Rhabditida</taxon>
        <taxon>Rhabditina</taxon>
        <taxon>Rhabditomorpha</taxon>
        <taxon>Strongyloidea</taxon>
        <taxon>Strongylidae</taxon>
        <taxon>Cylicocyclus</taxon>
    </lineage>
</organism>
<proteinExistence type="predicted"/>
<accession>A0AA36M3J0</accession>
<dbReference type="Proteomes" id="UP001176961">
    <property type="component" value="Unassembled WGS sequence"/>
</dbReference>
<dbReference type="EMBL" id="CATQJL010000112">
    <property type="protein sequence ID" value="CAJ0596361.1"/>
    <property type="molecule type" value="Genomic_DNA"/>
</dbReference>